<evidence type="ECO:0000256" key="1">
    <source>
        <dbReference type="SAM" id="SignalP"/>
    </source>
</evidence>
<protein>
    <recommendedName>
        <fullName evidence="4">Lipoprotein</fullName>
    </recommendedName>
</protein>
<comment type="caution">
    <text evidence="2">The sequence shown here is derived from an EMBL/GenBank/DDBJ whole genome shotgun (WGS) entry which is preliminary data.</text>
</comment>
<dbReference type="OrthoDB" id="361487at2"/>
<gene>
    <name evidence="2" type="ORF">TresaDRAFT_0739</name>
</gene>
<proteinExistence type="predicted"/>
<keyword evidence="1" id="KW-0732">Signal</keyword>
<feature type="signal peptide" evidence="1">
    <location>
        <begin position="1"/>
        <end position="21"/>
    </location>
</feature>
<evidence type="ECO:0000313" key="3">
    <source>
        <dbReference type="Proteomes" id="UP000003571"/>
    </source>
</evidence>
<sequence length="241" mass="26365">MKRIALLALSLVIPAVITGCASTTRTSISDFSPIAIIGVEGNPTVLRVDSNNETDEDAGGVLSNAINKALDGKNPEIVTAQDRVDFAADALRHLLEDLAGIEVIDMETVAGCDSYKYANMNVLSFMNTNIAATGYEEGMLALGAKKARLLMEETGAKGLVSAEFEFDKRTEKKEVVAVVKMKIRLFDASGKNVVTHDFVAESAERVKIHGMYDSKYDKDEFVELFKPTIETVIKKFIMEYL</sequence>
<accession>H7ENI6</accession>
<evidence type="ECO:0008006" key="4">
    <source>
        <dbReference type="Google" id="ProtNLM"/>
    </source>
</evidence>
<dbReference type="PATRIC" id="fig|907348.3.peg.2509"/>
<keyword evidence="3" id="KW-1185">Reference proteome</keyword>
<dbReference type="Proteomes" id="UP000003571">
    <property type="component" value="Unassembled WGS sequence"/>
</dbReference>
<evidence type="ECO:0000313" key="2">
    <source>
        <dbReference type="EMBL" id="EIC00914.1"/>
    </source>
</evidence>
<organism evidence="2 3">
    <name type="scientific">Treponema saccharophilum DSM 2985</name>
    <dbReference type="NCBI Taxonomy" id="907348"/>
    <lineage>
        <taxon>Bacteria</taxon>
        <taxon>Pseudomonadati</taxon>
        <taxon>Spirochaetota</taxon>
        <taxon>Spirochaetia</taxon>
        <taxon>Spirochaetales</taxon>
        <taxon>Treponemataceae</taxon>
        <taxon>Treponema</taxon>
    </lineage>
</organism>
<reference evidence="2 3" key="1">
    <citation type="submission" date="2011-09" db="EMBL/GenBank/DDBJ databases">
        <title>The draft genome of Treponema saccharophilum DSM 2985.</title>
        <authorList>
            <consortium name="US DOE Joint Genome Institute (JGI-PGF)"/>
            <person name="Lucas S."/>
            <person name="Copeland A."/>
            <person name="Lapidus A."/>
            <person name="Glavina del Rio T."/>
            <person name="Dalin E."/>
            <person name="Tice H."/>
            <person name="Bruce D."/>
            <person name="Goodwin L."/>
            <person name="Pitluck S."/>
            <person name="Peters L."/>
            <person name="Kyrpides N."/>
            <person name="Mavromatis K."/>
            <person name="Ivanova N."/>
            <person name="Markowitz V."/>
            <person name="Cheng J.-F."/>
            <person name="Hugenholtz P."/>
            <person name="Woyke T."/>
            <person name="Wu D."/>
            <person name="Gronow S."/>
            <person name="Wellnitz S."/>
            <person name="Brambilla E."/>
            <person name="Klenk H.-P."/>
            <person name="Eisen J.A."/>
        </authorList>
    </citation>
    <scope>NUCLEOTIDE SEQUENCE [LARGE SCALE GENOMIC DNA]</scope>
    <source>
        <strain evidence="2 3">DSM 2985</strain>
    </source>
</reference>
<feature type="chain" id="PRO_5003608807" description="Lipoprotein" evidence="1">
    <location>
        <begin position="22"/>
        <end position="241"/>
    </location>
</feature>
<dbReference type="RefSeq" id="WP_002706083.1">
    <property type="nucleotide sequence ID" value="NZ_AGRW01000053.1"/>
</dbReference>
<dbReference type="AlphaFoldDB" id="H7ENI6"/>
<name>H7ENI6_9SPIR</name>
<dbReference type="PROSITE" id="PS51257">
    <property type="entry name" value="PROKAR_LIPOPROTEIN"/>
    <property type="match status" value="1"/>
</dbReference>
<dbReference type="STRING" id="907348.TresaDRAFT_0739"/>
<dbReference type="EMBL" id="AGRW01000053">
    <property type="protein sequence ID" value="EIC00914.1"/>
    <property type="molecule type" value="Genomic_DNA"/>
</dbReference>